<evidence type="ECO:0000313" key="1">
    <source>
        <dbReference type="EMBL" id="MPC08543.1"/>
    </source>
</evidence>
<dbReference type="EMBL" id="VSRR010000034">
    <property type="protein sequence ID" value="MPC08543.1"/>
    <property type="molecule type" value="Genomic_DNA"/>
</dbReference>
<organism evidence="1 2">
    <name type="scientific">Portunus trituberculatus</name>
    <name type="common">Swimming crab</name>
    <name type="synonym">Neptunus trituberculatus</name>
    <dbReference type="NCBI Taxonomy" id="210409"/>
    <lineage>
        <taxon>Eukaryota</taxon>
        <taxon>Metazoa</taxon>
        <taxon>Ecdysozoa</taxon>
        <taxon>Arthropoda</taxon>
        <taxon>Crustacea</taxon>
        <taxon>Multicrustacea</taxon>
        <taxon>Malacostraca</taxon>
        <taxon>Eumalacostraca</taxon>
        <taxon>Eucarida</taxon>
        <taxon>Decapoda</taxon>
        <taxon>Pleocyemata</taxon>
        <taxon>Brachyura</taxon>
        <taxon>Eubrachyura</taxon>
        <taxon>Portunoidea</taxon>
        <taxon>Portunidae</taxon>
        <taxon>Portuninae</taxon>
        <taxon>Portunus</taxon>
    </lineage>
</organism>
<sequence>MVSVTDTTSNLLPNNELLASDPTDNRNCFDAVTTTDKADLGTTSCLILLYRPIQAAVLMLMVTWLTTIRGKIQVTGLLEALSHCGPAHTAEDRLMYDRSEDESNEEQRDIQNILALRWVRPWAMLNHNAISMELHRAVTKRDKTLLYVLPDSRDLSRPDQSLPTHEKVMNESNQHYQIMKKSQETSKCGPQCSSKVTQVKNMRNKDEGKFTNADLKLDEFRYEDNT</sequence>
<comment type="caution">
    <text evidence="1">The sequence shown here is derived from an EMBL/GenBank/DDBJ whole genome shotgun (WGS) entry which is preliminary data.</text>
</comment>
<name>A0A5B7CLR3_PORTR</name>
<protein>
    <submittedName>
        <fullName evidence="1">Uncharacterized protein</fullName>
    </submittedName>
</protein>
<evidence type="ECO:0000313" key="2">
    <source>
        <dbReference type="Proteomes" id="UP000324222"/>
    </source>
</evidence>
<proteinExistence type="predicted"/>
<accession>A0A5B7CLR3</accession>
<gene>
    <name evidence="1" type="ORF">E2C01_001131</name>
</gene>
<keyword evidence="2" id="KW-1185">Reference proteome</keyword>
<dbReference type="Proteomes" id="UP000324222">
    <property type="component" value="Unassembled WGS sequence"/>
</dbReference>
<dbReference type="AlphaFoldDB" id="A0A5B7CLR3"/>
<reference evidence="1 2" key="1">
    <citation type="submission" date="2019-05" db="EMBL/GenBank/DDBJ databases">
        <title>Another draft genome of Portunus trituberculatus and its Hox gene families provides insights of decapod evolution.</title>
        <authorList>
            <person name="Jeong J.-H."/>
            <person name="Song I."/>
            <person name="Kim S."/>
            <person name="Choi T."/>
            <person name="Kim D."/>
            <person name="Ryu S."/>
            <person name="Kim W."/>
        </authorList>
    </citation>
    <scope>NUCLEOTIDE SEQUENCE [LARGE SCALE GENOMIC DNA]</scope>
    <source>
        <tissue evidence="1">Muscle</tissue>
    </source>
</reference>